<sequence>MASSALDEALFQRITILSTERKKQLLDLHDNGCLDELLTIHGENEIKLLVELRNSRPQVLQDIIADDVPAEPVLNYIQDLDTRVHIFEEFRRLSNRVSARNSMNAAIFSVFMVAPITQLEYQLLELQNLERGGDLAGIAKYFGALASTSLGILALQSATNSPQQSRNKTASNICKVRDHHQCVLTHTQDPEAAHIFPFGTSKHTFFPFFMTMLHTFWDPNQAIVWNRIIKQTNTLESPQNLISLSPTLHCWFDKGKMALKPLRQMIDGSIIVQFHWLKSPCIMPSTPLPSGDMDMDDWLHKAGLADNSSWGNIKSHRWSGIPIETGQIFTLKANNPNHIPSFELLQLSWDFLRIVAICGAAEAEDLLDDNGSGNGYFGTERREATVSIWNEDDSAQLRDWVGNIENDEELEHDANSSS</sequence>
<evidence type="ECO:0000313" key="2">
    <source>
        <dbReference type="EMBL" id="PTB37669.1"/>
    </source>
</evidence>
<proteinExistence type="predicted"/>
<feature type="domain" description="HNH nuclease" evidence="1">
    <location>
        <begin position="182"/>
        <end position="259"/>
    </location>
</feature>
<organism evidence="2 3">
    <name type="scientific">Trichoderma asperellum (strain ATCC 204424 / CBS 433.97 / NBRC 101777)</name>
    <dbReference type="NCBI Taxonomy" id="1042311"/>
    <lineage>
        <taxon>Eukaryota</taxon>
        <taxon>Fungi</taxon>
        <taxon>Dikarya</taxon>
        <taxon>Ascomycota</taxon>
        <taxon>Pezizomycotina</taxon>
        <taxon>Sordariomycetes</taxon>
        <taxon>Hypocreomycetidae</taxon>
        <taxon>Hypocreales</taxon>
        <taxon>Hypocreaceae</taxon>
        <taxon>Trichoderma</taxon>
    </lineage>
</organism>
<dbReference type="AlphaFoldDB" id="A0A2T3YYM4"/>
<dbReference type="InterPro" id="IPR003615">
    <property type="entry name" value="HNH_nuc"/>
</dbReference>
<dbReference type="Pfam" id="PF13391">
    <property type="entry name" value="HNH_2"/>
    <property type="match status" value="1"/>
</dbReference>
<dbReference type="EMBL" id="KZ679267">
    <property type="protein sequence ID" value="PTB37669.1"/>
    <property type="molecule type" value="Genomic_DNA"/>
</dbReference>
<dbReference type="Proteomes" id="UP000240493">
    <property type="component" value="Unassembled WGS sequence"/>
</dbReference>
<reference evidence="2 3" key="1">
    <citation type="submission" date="2016-07" db="EMBL/GenBank/DDBJ databases">
        <title>Multiple horizontal gene transfer events from other fungi enriched the ability of initially mycotrophic Trichoderma (Ascomycota) to feed on dead plant biomass.</title>
        <authorList>
            <consortium name="DOE Joint Genome Institute"/>
            <person name="Aerts A."/>
            <person name="Atanasova L."/>
            <person name="Chenthamara K."/>
            <person name="Zhang J."/>
            <person name="Grujic M."/>
            <person name="Henrissat B."/>
            <person name="Kuo A."/>
            <person name="Salamov A."/>
            <person name="Lipzen A."/>
            <person name="Labutti K."/>
            <person name="Barry K."/>
            <person name="Miao Y."/>
            <person name="Rahimi M.J."/>
            <person name="Shen Q."/>
            <person name="Grigoriev I.V."/>
            <person name="Kubicek C.P."/>
            <person name="Druzhinina I.S."/>
        </authorList>
    </citation>
    <scope>NUCLEOTIDE SEQUENCE [LARGE SCALE GENOMIC DNA]</scope>
    <source>
        <strain evidence="2 3">CBS 433.97</strain>
    </source>
</reference>
<accession>A0A2T3YYM4</accession>
<dbReference type="OrthoDB" id="5416097at2759"/>
<keyword evidence="3" id="KW-1185">Reference proteome</keyword>
<gene>
    <name evidence="2" type="ORF">M441DRAFT_147594</name>
</gene>
<protein>
    <recommendedName>
        <fullName evidence="1">HNH nuclease domain-containing protein</fullName>
    </recommendedName>
</protein>
<name>A0A2T3YYM4_TRIA4</name>
<evidence type="ECO:0000259" key="1">
    <source>
        <dbReference type="Pfam" id="PF13391"/>
    </source>
</evidence>
<evidence type="ECO:0000313" key="3">
    <source>
        <dbReference type="Proteomes" id="UP000240493"/>
    </source>
</evidence>